<keyword evidence="3" id="KW-1185">Reference proteome</keyword>
<protein>
    <recommendedName>
        <fullName evidence="4">DUF4864 domain-containing protein</fullName>
    </recommendedName>
</protein>
<evidence type="ECO:0008006" key="4">
    <source>
        <dbReference type="Google" id="ProtNLM"/>
    </source>
</evidence>
<gene>
    <name evidence="2" type="ORF">jaqu_05630</name>
</gene>
<dbReference type="STRING" id="935700.jaqu_05630"/>
<sequence>MRAILTAFSLVLVSPAAADEVAIQGTIDSQIEAFRADDFATAFTFAAPGIRSIFRTPGNFGTMVQQGYPMVWRPAEVEYLGARDIGAAWEQEVLITDGSGRLHKLLYRMIETPDGWRIAGVQLLESSAPAV</sequence>
<evidence type="ECO:0000313" key="2">
    <source>
        <dbReference type="EMBL" id="KIT17672.1"/>
    </source>
</evidence>
<dbReference type="PATRIC" id="fig|935700.4.peg.595"/>
<name>A0A0D1CSB3_9RHOB</name>
<proteinExistence type="predicted"/>
<reference evidence="2 3" key="1">
    <citation type="submission" date="2015-02" db="EMBL/GenBank/DDBJ databases">
        <title>Genome Sequence of Jannaschia aquimarina DSM28248, a member of the Roseobacter clade.</title>
        <authorList>
            <person name="Voget S."/>
            <person name="Daniel R."/>
        </authorList>
    </citation>
    <scope>NUCLEOTIDE SEQUENCE [LARGE SCALE GENOMIC DNA]</scope>
    <source>
        <strain evidence="2 3">GSW-M26</strain>
    </source>
</reference>
<dbReference type="Proteomes" id="UP000032232">
    <property type="component" value="Unassembled WGS sequence"/>
</dbReference>
<dbReference type="EMBL" id="JYFE01000016">
    <property type="protein sequence ID" value="KIT17672.1"/>
    <property type="molecule type" value="Genomic_DNA"/>
</dbReference>
<comment type="caution">
    <text evidence="2">The sequence shown here is derived from an EMBL/GenBank/DDBJ whole genome shotgun (WGS) entry which is preliminary data.</text>
</comment>
<accession>A0A0D1CSB3</accession>
<keyword evidence="1" id="KW-0732">Signal</keyword>
<evidence type="ECO:0000313" key="3">
    <source>
        <dbReference type="Proteomes" id="UP000032232"/>
    </source>
</evidence>
<dbReference type="InterPro" id="IPR032347">
    <property type="entry name" value="DUF4864"/>
</dbReference>
<organism evidence="2 3">
    <name type="scientific">Jannaschia aquimarina</name>
    <dbReference type="NCBI Taxonomy" id="935700"/>
    <lineage>
        <taxon>Bacteria</taxon>
        <taxon>Pseudomonadati</taxon>
        <taxon>Pseudomonadota</taxon>
        <taxon>Alphaproteobacteria</taxon>
        <taxon>Rhodobacterales</taxon>
        <taxon>Roseobacteraceae</taxon>
        <taxon>Jannaschia</taxon>
    </lineage>
</organism>
<feature type="signal peptide" evidence="1">
    <location>
        <begin position="1"/>
        <end position="18"/>
    </location>
</feature>
<dbReference type="OrthoDB" id="9130422at2"/>
<evidence type="ECO:0000256" key="1">
    <source>
        <dbReference type="SAM" id="SignalP"/>
    </source>
</evidence>
<feature type="chain" id="PRO_5002228589" description="DUF4864 domain-containing protein" evidence="1">
    <location>
        <begin position="19"/>
        <end position="131"/>
    </location>
</feature>
<dbReference type="AlphaFoldDB" id="A0A0D1CSB3"/>
<dbReference type="RefSeq" id="WP_043917418.1">
    <property type="nucleotide sequence ID" value="NZ_FZPF01000002.1"/>
</dbReference>
<dbReference type="Pfam" id="PF16156">
    <property type="entry name" value="DUF4864"/>
    <property type="match status" value="1"/>
</dbReference>